<dbReference type="Proteomes" id="UP000504608">
    <property type="component" value="Unplaced"/>
</dbReference>
<evidence type="ECO:0000259" key="2">
    <source>
        <dbReference type="Pfam" id="PF05678"/>
    </source>
</evidence>
<dbReference type="InterPro" id="IPR039609">
    <property type="entry name" value="VQ_15/22"/>
</dbReference>
<evidence type="ECO:0000256" key="1">
    <source>
        <dbReference type="SAM" id="MobiDB-lite"/>
    </source>
</evidence>
<dbReference type="PANTHER" id="PTHR33179">
    <property type="entry name" value="VQ MOTIF-CONTAINING PROTEIN"/>
    <property type="match status" value="1"/>
</dbReference>
<dbReference type="GeneID" id="111476479"/>
<organism evidence="3 4">
    <name type="scientific">Cucurbita maxima</name>
    <name type="common">Pumpkin</name>
    <name type="synonym">Winter squash</name>
    <dbReference type="NCBI Taxonomy" id="3661"/>
    <lineage>
        <taxon>Eukaryota</taxon>
        <taxon>Viridiplantae</taxon>
        <taxon>Streptophyta</taxon>
        <taxon>Embryophyta</taxon>
        <taxon>Tracheophyta</taxon>
        <taxon>Spermatophyta</taxon>
        <taxon>Magnoliopsida</taxon>
        <taxon>eudicotyledons</taxon>
        <taxon>Gunneridae</taxon>
        <taxon>Pentapetalae</taxon>
        <taxon>rosids</taxon>
        <taxon>fabids</taxon>
        <taxon>Cucurbitales</taxon>
        <taxon>Cucurbitaceae</taxon>
        <taxon>Cucurbiteae</taxon>
        <taxon>Cucurbita</taxon>
    </lineage>
</organism>
<dbReference type="OrthoDB" id="780193at2759"/>
<feature type="compositionally biased region" description="Pro residues" evidence="1">
    <location>
        <begin position="23"/>
        <end position="34"/>
    </location>
</feature>
<feature type="region of interest" description="Disordered" evidence="1">
    <location>
        <begin position="1"/>
        <end position="41"/>
    </location>
</feature>
<feature type="domain" description="VQ" evidence="2">
    <location>
        <begin position="102"/>
        <end position="129"/>
    </location>
</feature>
<dbReference type="KEGG" id="cmax:111476479"/>
<dbReference type="PANTHER" id="PTHR33179:SF4">
    <property type="entry name" value="VQ MOTIF-CONTAINING PROTEIN"/>
    <property type="match status" value="1"/>
</dbReference>
<feature type="compositionally biased region" description="Polar residues" evidence="1">
    <location>
        <begin position="57"/>
        <end position="81"/>
    </location>
</feature>
<dbReference type="AlphaFoldDB" id="A0A6J1II30"/>
<name>A0A6J1II30_CUCMA</name>
<dbReference type="RefSeq" id="XP_022975920.1">
    <property type="nucleotide sequence ID" value="XM_023120152.1"/>
</dbReference>
<dbReference type="Pfam" id="PF05678">
    <property type="entry name" value="VQ"/>
    <property type="match status" value="1"/>
</dbReference>
<evidence type="ECO:0000313" key="4">
    <source>
        <dbReference type="RefSeq" id="XP_022975920.1"/>
    </source>
</evidence>
<proteinExistence type="predicted"/>
<feature type="compositionally biased region" description="Basic residues" evidence="1">
    <location>
        <begin position="91"/>
        <end position="101"/>
    </location>
</feature>
<accession>A0A6J1II30</accession>
<feature type="compositionally biased region" description="Low complexity" evidence="1">
    <location>
        <begin position="1"/>
        <end position="13"/>
    </location>
</feature>
<sequence>MDSGSPSLQSSSGGDEDYDSHQPFPPPPPPPPLFFNPNSYQTHLLPSSPFYDFPSDYTFNPSNSGTSQPAAAEPTQNQIPIRSSGVLHPKATTKKRTRASRRAPTTVLTTDTTNFRAMVQEFTGIPSPPFTAGGSSYSRRFDLFNLVKTTSSTPTILETSGSGLYSSRVVKTQAAIRADLDAPHNRTSPLLVSAVLQNDETWRSNTSGTAAGEFHPSLLQ</sequence>
<evidence type="ECO:0000313" key="3">
    <source>
        <dbReference type="Proteomes" id="UP000504608"/>
    </source>
</evidence>
<gene>
    <name evidence="4" type="primary">LOC111476479</name>
</gene>
<dbReference type="InterPro" id="IPR008889">
    <property type="entry name" value="VQ"/>
</dbReference>
<keyword evidence="3" id="KW-1185">Reference proteome</keyword>
<protein>
    <submittedName>
        <fullName evidence="4">Uncharacterized protein LOC111476479</fullName>
    </submittedName>
</protein>
<feature type="region of interest" description="Disordered" evidence="1">
    <location>
        <begin position="56"/>
        <end position="105"/>
    </location>
</feature>
<reference evidence="4" key="1">
    <citation type="submission" date="2025-08" db="UniProtKB">
        <authorList>
            <consortium name="RefSeq"/>
        </authorList>
    </citation>
    <scope>IDENTIFICATION</scope>
    <source>
        <tissue evidence="4">Young leaves</tissue>
    </source>
</reference>